<proteinExistence type="predicted"/>
<sequence length="34" mass="3982">MYIGIKIYKKMNIVEENGDNAQVAHRTEVSRIIF</sequence>
<dbReference type="EMBL" id="MN738948">
    <property type="protein sequence ID" value="QHT32787.1"/>
    <property type="molecule type" value="Genomic_DNA"/>
</dbReference>
<evidence type="ECO:0000313" key="1">
    <source>
        <dbReference type="EMBL" id="QHT32787.1"/>
    </source>
</evidence>
<accession>A0A6C0EUN9</accession>
<protein>
    <submittedName>
        <fullName evidence="1">Uncharacterized protein</fullName>
    </submittedName>
</protein>
<organism evidence="1">
    <name type="scientific">viral metagenome</name>
    <dbReference type="NCBI Taxonomy" id="1070528"/>
    <lineage>
        <taxon>unclassified sequences</taxon>
        <taxon>metagenomes</taxon>
        <taxon>organismal metagenomes</taxon>
    </lineage>
</organism>
<dbReference type="AlphaFoldDB" id="A0A6C0EUN9"/>
<reference evidence="1" key="1">
    <citation type="journal article" date="2020" name="Nature">
        <title>Giant virus diversity and host interactions through global metagenomics.</title>
        <authorList>
            <person name="Schulz F."/>
            <person name="Roux S."/>
            <person name="Paez-Espino D."/>
            <person name="Jungbluth S."/>
            <person name="Walsh D.A."/>
            <person name="Denef V.J."/>
            <person name="McMahon K.D."/>
            <person name="Konstantinidis K.T."/>
            <person name="Eloe-Fadrosh E.A."/>
            <person name="Kyrpides N.C."/>
            <person name="Woyke T."/>
        </authorList>
    </citation>
    <scope>NUCLEOTIDE SEQUENCE</scope>
    <source>
        <strain evidence="1">GVMAG-M-3300009161-30</strain>
    </source>
</reference>
<name>A0A6C0EUN9_9ZZZZ</name>